<sequence length="247" mass="28191">MKFAIITDIHGNHPALRAVLNDIDQVGSIHHIYCLGDMIAIGPDTNEVLEELFTRKDVSMITGNHDESVLAILNGEPHPKSHAHVKEHHQWIAERMNPAFVEKMNQLPRTMKKNVRNYSIRFIHYSIDPSKLHVHISKDPFHRIVDPNLNNMEVLFADYPADLICFGHHHPYHYFQGSQTTYLNPSSLGCQDKPIAPYAIVTLENGRIDVQQKMVSYDNTTFLQSYQKLQVPGRDIIIGLFHGSQKG</sequence>
<keyword evidence="4" id="KW-1185">Reference proteome</keyword>
<comment type="caution">
    <text evidence="3">The sequence shown here is derived from an EMBL/GenBank/DDBJ whole genome shotgun (WGS) entry which is preliminary data.</text>
</comment>
<dbReference type="Proteomes" id="UP001597383">
    <property type="component" value="Unassembled WGS sequence"/>
</dbReference>
<evidence type="ECO:0000313" key="4">
    <source>
        <dbReference type="Proteomes" id="UP001597383"/>
    </source>
</evidence>
<dbReference type="PANTHER" id="PTHR42850:SF2">
    <property type="entry name" value="BLL5683 PROTEIN"/>
    <property type="match status" value="1"/>
</dbReference>
<dbReference type="Pfam" id="PF12850">
    <property type="entry name" value="Metallophos_2"/>
    <property type="match status" value="1"/>
</dbReference>
<dbReference type="InterPro" id="IPR050126">
    <property type="entry name" value="Ap4A_hydrolase"/>
</dbReference>
<dbReference type="SUPFAM" id="SSF56300">
    <property type="entry name" value="Metallo-dependent phosphatases"/>
    <property type="match status" value="1"/>
</dbReference>
<proteinExistence type="inferred from homology"/>
<dbReference type="RefSeq" id="WP_377554701.1">
    <property type="nucleotide sequence ID" value="NZ_JBHUHQ010000002.1"/>
</dbReference>
<accession>A0ABW4VW46</accession>
<evidence type="ECO:0000256" key="1">
    <source>
        <dbReference type="ARBA" id="ARBA00008950"/>
    </source>
</evidence>
<name>A0ABW4VW46_9BACI</name>
<dbReference type="InterPro" id="IPR029052">
    <property type="entry name" value="Metallo-depent_PP-like"/>
</dbReference>
<dbReference type="InterPro" id="IPR011152">
    <property type="entry name" value="Pesterase_MJ0912"/>
</dbReference>
<dbReference type="InterPro" id="IPR024654">
    <property type="entry name" value="Calcineurin-like_PHP_lpxH"/>
</dbReference>
<reference evidence="4" key="1">
    <citation type="journal article" date="2019" name="Int. J. Syst. Evol. Microbiol.">
        <title>The Global Catalogue of Microorganisms (GCM) 10K type strain sequencing project: providing services to taxonomists for standard genome sequencing and annotation.</title>
        <authorList>
            <consortium name="The Broad Institute Genomics Platform"/>
            <consortium name="The Broad Institute Genome Sequencing Center for Infectious Disease"/>
            <person name="Wu L."/>
            <person name="Ma J."/>
        </authorList>
    </citation>
    <scope>NUCLEOTIDE SEQUENCE [LARGE SCALE GENOMIC DNA]</scope>
    <source>
        <strain evidence="4">R28</strain>
    </source>
</reference>
<feature type="domain" description="Calcineurin-like phosphoesterase" evidence="2">
    <location>
        <begin position="1"/>
        <end position="205"/>
    </location>
</feature>
<protein>
    <submittedName>
        <fullName evidence="3">Metallophosphoesterase family protein</fullName>
    </submittedName>
</protein>
<comment type="similarity">
    <text evidence="1">Belongs to the metallophosphoesterase superfamily. YfcE family.</text>
</comment>
<dbReference type="PANTHER" id="PTHR42850">
    <property type="entry name" value="METALLOPHOSPHOESTERASE"/>
    <property type="match status" value="1"/>
</dbReference>
<gene>
    <name evidence="3" type="ORF">ACFSJF_01380</name>
</gene>
<dbReference type="PIRSF" id="PIRSF000883">
    <property type="entry name" value="Pesterase_MJ0912"/>
    <property type="match status" value="1"/>
</dbReference>
<organism evidence="3 4">
    <name type="scientific">Ornithinibacillus salinisoli</name>
    <dbReference type="NCBI Taxonomy" id="1848459"/>
    <lineage>
        <taxon>Bacteria</taxon>
        <taxon>Bacillati</taxon>
        <taxon>Bacillota</taxon>
        <taxon>Bacilli</taxon>
        <taxon>Bacillales</taxon>
        <taxon>Bacillaceae</taxon>
        <taxon>Ornithinibacillus</taxon>
    </lineage>
</organism>
<evidence type="ECO:0000313" key="3">
    <source>
        <dbReference type="EMBL" id="MFD2042961.1"/>
    </source>
</evidence>
<evidence type="ECO:0000259" key="2">
    <source>
        <dbReference type="Pfam" id="PF12850"/>
    </source>
</evidence>
<dbReference type="EMBL" id="JBHUHQ010000002">
    <property type="protein sequence ID" value="MFD2042961.1"/>
    <property type="molecule type" value="Genomic_DNA"/>
</dbReference>
<dbReference type="Gene3D" id="3.60.21.10">
    <property type="match status" value="1"/>
</dbReference>